<dbReference type="OrthoDB" id="1735926at2759"/>
<keyword evidence="3" id="KW-1185">Reference proteome</keyword>
<protein>
    <submittedName>
        <fullName evidence="2">Anion exchange protein 2</fullName>
    </submittedName>
</protein>
<feature type="compositionally biased region" description="Basic residues" evidence="1">
    <location>
        <begin position="42"/>
        <end position="57"/>
    </location>
</feature>
<feature type="region of interest" description="Disordered" evidence="1">
    <location>
        <begin position="1"/>
        <end position="161"/>
    </location>
</feature>
<gene>
    <name evidence="2" type="primary">SLC4A2</name>
    <name evidence="2" type="ORF">L345_18032</name>
</gene>
<feature type="compositionally biased region" description="Pro residues" evidence="1">
    <location>
        <begin position="152"/>
        <end position="161"/>
    </location>
</feature>
<evidence type="ECO:0000313" key="3">
    <source>
        <dbReference type="Proteomes" id="UP000018936"/>
    </source>
</evidence>
<proteinExistence type="predicted"/>
<dbReference type="Proteomes" id="UP000018936">
    <property type="component" value="Unassembled WGS sequence"/>
</dbReference>
<feature type="non-terminal residue" evidence="2">
    <location>
        <position position="1"/>
    </location>
</feature>
<evidence type="ECO:0000313" key="2">
    <source>
        <dbReference type="EMBL" id="ETE56257.1"/>
    </source>
</evidence>
<feature type="non-terminal residue" evidence="2">
    <location>
        <position position="161"/>
    </location>
</feature>
<feature type="compositionally biased region" description="Basic residues" evidence="1">
    <location>
        <begin position="23"/>
        <end position="33"/>
    </location>
</feature>
<reference evidence="2 3" key="1">
    <citation type="journal article" date="2013" name="Proc. Natl. Acad. Sci. U.S.A.">
        <title>The king cobra genome reveals dynamic gene evolution and adaptation in the snake venom system.</title>
        <authorList>
            <person name="Vonk F.J."/>
            <person name="Casewell N.R."/>
            <person name="Henkel C.V."/>
            <person name="Heimberg A.M."/>
            <person name="Jansen H.J."/>
            <person name="McCleary R.J."/>
            <person name="Kerkkamp H.M."/>
            <person name="Vos R.A."/>
            <person name="Guerreiro I."/>
            <person name="Calvete J.J."/>
            <person name="Wuster W."/>
            <person name="Woods A.E."/>
            <person name="Logan J.M."/>
            <person name="Harrison R.A."/>
            <person name="Castoe T.A."/>
            <person name="de Koning A.P."/>
            <person name="Pollock D.D."/>
            <person name="Yandell M."/>
            <person name="Calderon D."/>
            <person name="Renjifo C."/>
            <person name="Currier R.B."/>
            <person name="Salgado D."/>
            <person name="Pla D."/>
            <person name="Sanz L."/>
            <person name="Hyder A.S."/>
            <person name="Ribeiro J.M."/>
            <person name="Arntzen J.W."/>
            <person name="van den Thillart G.E."/>
            <person name="Boetzer M."/>
            <person name="Pirovano W."/>
            <person name="Dirks R.P."/>
            <person name="Spaink H.P."/>
            <person name="Duboule D."/>
            <person name="McGlinn E."/>
            <person name="Kini R.M."/>
            <person name="Richardson M.K."/>
        </authorList>
    </citation>
    <scope>NUCLEOTIDE SEQUENCE</scope>
    <source>
        <tissue evidence="2">Blood</tissue>
    </source>
</reference>
<dbReference type="EMBL" id="AZIM01031517">
    <property type="protein sequence ID" value="ETE56257.1"/>
    <property type="molecule type" value="Genomic_DNA"/>
</dbReference>
<dbReference type="AlphaFoldDB" id="V8N3X4"/>
<accession>V8N3X4</accession>
<feature type="compositionally biased region" description="Acidic residues" evidence="1">
    <location>
        <begin position="78"/>
        <end position="104"/>
    </location>
</feature>
<organism evidence="2 3">
    <name type="scientific">Ophiophagus hannah</name>
    <name type="common">King cobra</name>
    <name type="synonym">Naja hannah</name>
    <dbReference type="NCBI Taxonomy" id="8665"/>
    <lineage>
        <taxon>Eukaryota</taxon>
        <taxon>Metazoa</taxon>
        <taxon>Chordata</taxon>
        <taxon>Craniata</taxon>
        <taxon>Vertebrata</taxon>
        <taxon>Euteleostomi</taxon>
        <taxon>Lepidosauria</taxon>
        <taxon>Squamata</taxon>
        <taxon>Bifurcata</taxon>
        <taxon>Unidentata</taxon>
        <taxon>Episquamata</taxon>
        <taxon>Toxicofera</taxon>
        <taxon>Serpentes</taxon>
        <taxon>Colubroidea</taxon>
        <taxon>Elapidae</taxon>
        <taxon>Elapinae</taxon>
        <taxon>Ophiophagus</taxon>
    </lineage>
</organism>
<evidence type="ECO:0000256" key="1">
    <source>
        <dbReference type="SAM" id="MobiDB-lite"/>
    </source>
</evidence>
<feature type="compositionally biased region" description="Gly residues" evidence="1">
    <location>
        <begin position="1"/>
        <end position="12"/>
    </location>
</feature>
<name>V8N3X4_OPHHA</name>
<comment type="caution">
    <text evidence="2">The sequence shown here is derived from an EMBL/GenBank/DDBJ whole genome shotgun (WGS) entry which is preliminary data.</text>
</comment>
<sequence length="161" mass="17269">MGRGGGSLGQGGRESQQNDKNHRQSSRHIHHPLSAHLPSEGRRKKGSKSEKKKKKKKKEEEEEKTPRAWASVAGETPTIDEEAEGGQDEEGEDDTGDTETEPTPEELLPNSSPEGVQFFLQEDDTERQSPLSTEPAGIPTLPSGPRAGAGSPPVPGPTKSS</sequence>